<dbReference type="RefSeq" id="WP_147031825.1">
    <property type="nucleotide sequence ID" value="NZ_CP042436.1"/>
</dbReference>
<evidence type="ECO:0000256" key="5">
    <source>
        <dbReference type="ARBA" id="ARBA00022825"/>
    </source>
</evidence>
<dbReference type="InterPro" id="IPR030400">
    <property type="entry name" value="Sedolisin_dom"/>
</dbReference>
<dbReference type="InterPro" id="IPR000209">
    <property type="entry name" value="Peptidase_S8/S53_dom"/>
</dbReference>
<sequence>MRTPKKIVLPGSHKKAHAAPDTGTLDRSEAIEVTVRIRRKKSIEHKIGSEDRISQKNYEKEFGASQKDVERVEAFAGQYHLSTAEVDLARRSLILRGSIADMEAAFGVKLNGSKDTDGNDIRVREGDIFIPAKLKDIIEGVFGLDNRPVARPMVRLATRDGQVVSHAAAPNAFTADQLARIYGFPEGFNGKGQTIAILELGGGYRAKDIRNYFKSLGIKKPSVKAVSVDHGKNTPSTPNSADGEVMLDIEVAGAVAPGAKIVVYFAPNTDKGFLDMITKALHDTHNKPSVISISWGSAEANWTDQTMKSMNETFKAASLLGVTICVASGDSGSSDSVNDGRVHVDFPASSPYVLACGGTRLTMNGSKIASETVWHDSNTSAGGGGVSEFFPLPDYQANANVPGSLNSRFEGRGVPDVAGDADPDTGYKVLVDGQQMVVGGTSAVAPLYAGLVARINQQKGKSAGFINPVIYANPSLCRDITVGNNNTTAANTGYSAGPGWDACTGLGVLSKF</sequence>
<evidence type="ECO:0000256" key="2">
    <source>
        <dbReference type="ARBA" id="ARBA00022670"/>
    </source>
</evidence>
<dbReference type="Proteomes" id="UP000321479">
    <property type="component" value="Chromosome"/>
</dbReference>
<dbReference type="AlphaFoldDB" id="A0A5B8UWF9"/>
<dbReference type="InterPro" id="IPR050819">
    <property type="entry name" value="Tripeptidyl-peptidase_I"/>
</dbReference>
<protein>
    <submittedName>
        <fullName evidence="10">S8/S53 family peptidase</fullName>
    </submittedName>
</protein>
<keyword evidence="2" id="KW-0645">Protease</keyword>
<evidence type="ECO:0000256" key="3">
    <source>
        <dbReference type="ARBA" id="ARBA00022723"/>
    </source>
</evidence>
<dbReference type="GO" id="GO:0008240">
    <property type="term" value="F:tripeptidyl-peptidase activity"/>
    <property type="evidence" value="ECO:0007669"/>
    <property type="project" value="TreeGrafter"/>
</dbReference>
<dbReference type="PANTHER" id="PTHR14218">
    <property type="entry name" value="PROTEASE S8 TRIPEPTIDYL PEPTIDASE I CLN2"/>
    <property type="match status" value="1"/>
</dbReference>
<dbReference type="KEGG" id="mgin:FRZ54_11885"/>
<feature type="region of interest" description="Disordered" evidence="8">
    <location>
        <begin position="1"/>
        <end position="25"/>
    </location>
</feature>
<keyword evidence="6" id="KW-0106">Calcium</keyword>
<dbReference type="GO" id="GO:0006508">
    <property type="term" value="P:proteolysis"/>
    <property type="evidence" value="ECO:0007669"/>
    <property type="project" value="UniProtKB-KW"/>
</dbReference>
<dbReference type="Pfam" id="PF09286">
    <property type="entry name" value="Pro-kuma_activ"/>
    <property type="match status" value="1"/>
</dbReference>
<dbReference type="PANTHER" id="PTHR14218:SF15">
    <property type="entry name" value="TRIPEPTIDYL-PEPTIDASE 1"/>
    <property type="match status" value="1"/>
</dbReference>
<dbReference type="SUPFAM" id="SSF52743">
    <property type="entry name" value="Subtilisin-like"/>
    <property type="match status" value="1"/>
</dbReference>
<dbReference type="InterPro" id="IPR036852">
    <property type="entry name" value="Peptidase_S8/S53_dom_sf"/>
</dbReference>
<dbReference type="CDD" id="cd04056">
    <property type="entry name" value="Peptidases_S53"/>
    <property type="match status" value="1"/>
</dbReference>
<comment type="cofactor">
    <cofactor evidence="1">
        <name>Ca(2+)</name>
        <dbReference type="ChEBI" id="CHEBI:29108"/>
    </cofactor>
</comment>
<dbReference type="OrthoDB" id="9002785at2"/>
<evidence type="ECO:0000256" key="6">
    <source>
        <dbReference type="ARBA" id="ARBA00022837"/>
    </source>
</evidence>
<feature type="domain" description="Peptidase S53" evidence="9">
    <location>
        <begin position="172"/>
        <end position="512"/>
    </location>
</feature>
<dbReference type="EMBL" id="CP042436">
    <property type="protein sequence ID" value="QEC63249.1"/>
    <property type="molecule type" value="Genomic_DNA"/>
</dbReference>
<keyword evidence="4" id="KW-0378">Hydrolase</keyword>
<organism evidence="10 11">
    <name type="scientific">Mucilaginibacter ginsenosidivorans</name>
    <dbReference type="NCBI Taxonomy" id="398053"/>
    <lineage>
        <taxon>Bacteria</taxon>
        <taxon>Pseudomonadati</taxon>
        <taxon>Bacteroidota</taxon>
        <taxon>Sphingobacteriia</taxon>
        <taxon>Sphingobacteriales</taxon>
        <taxon>Sphingobacteriaceae</taxon>
        <taxon>Mucilaginibacter</taxon>
    </lineage>
</organism>
<accession>A0A5B8UWF9</accession>
<dbReference type="GO" id="GO:0004252">
    <property type="term" value="F:serine-type endopeptidase activity"/>
    <property type="evidence" value="ECO:0007669"/>
    <property type="project" value="InterPro"/>
</dbReference>
<evidence type="ECO:0000259" key="9">
    <source>
        <dbReference type="PROSITE" id="PS51695"/>
    </source>
</evidence>
<keyword evidence="3" id="KW-0479">Metal-binding</keyword>
<dbReference type="SUPFAM" id="SSF54897">
    <property type="entry name" value="Protease propeptides/inhibitors"/>
    <property type="match status" value="1"/>
</dbReference>
<evidence type="ECO:0000256" key="7">
    <source>
        <dbReference type="ARBA" id="ARBA00023145"/>
    </source>
</evidence>
<dbReference type="SMART" id="SM00944">
    <property type="entry name" value="Pro-kuma_activ"/>
    <property type="match status" value="1"/>
</dbReference>
<dbReference type="PROSITE" id="PS51695">
    <property type="entry name" value="SEDOLISIN"/>
    <property type="match status" value="1"/>
</dbReference>
<keyword evidence="11" id="KW-1185">Reference proteome</keyword>
<evidence type="ECO:0000313" key="10">
    <source>
        <dbReference type="EMBL" id="QEC63249.1"/>
    </source>
</evidence>
<keyword evidence="7" id="KW-0865">Zymogen</keyword>
<gene>
    <name evidence="10" type="ORF">FRZ54_11885</name>
</gene>
<dbReference type="GO" id="GO:0046872">
    <property type="term" value="F:metal ion binding"/>
    <property type="evidence" value="ECO:0007669"/>
    <property type="project" value="UniProtKB-KW"/>
</dbReference>
<evidence type="ECO:0000256" key="4">
    <source>
        <dbReference type="ARBA" id="ARBA00022801"/>
    </source>
</evidence>
<dbReference type="InterPro" id="IPR015366">
    <property type="entry name" value="S53_propep"/>
</dbReference>
<keyword evidence="5" id="KW-0720">Serine protease</keyword>
<reference evidence="10 11" key="1">
    <citation type="journal article" date="2017" name="Curr. Microbiol.">
        <title>Mucilaginibacter ginsenosidivorans sp. nov., Isolated from Soil of Ginseng Field.</title>
        <authorList>
            <person name="Kim M.M."/>
            <person name="Siddiqi M.Z."/>
            <person name="Im W.T."/>
        </authorList>
    </citation>
    <scope>NUCLEOTIDE SEQUENCE [LARGE SCALE GENOMIC DNA]</scope>
    <source>
        <strain evidence="10 11">Gsoil 3017</strain>
    </source>
</reference>
<evidence type="ECO:0000256" key="1">
    <source>
        <dbReference type="ARBA" id="ARBA00001913"/>
    </source>
</evidence>
<name>A0A5B8UWF9_9SPHI</name>
<evidence type="ECO:0000256" key="8">
    <source>
        <dbReference type="SAM" id="MobiDB-lite"/>
    </source>
</evidence>
<proteinExistence type="predicted"/>
<evidence type="ECO:0000313" key="11">
    <source>
        <dbReference type="Proteomes" id="UP000321479"/>
    </source>
</evidence>
<dbReference type="Pfam" id="PF00082">
    <property type="entry name" value="Peptidase_S8"/>
    <property type="match status" value="1"/>
</dbReference>
<dbReference type="Gene3D" id="3.40.50.200">
    <property type="entry name" value="Peptidase S8/S53 domain"/>
    <property type="match status" value="1"/>
</dbReference>